<dbReference type="RefSeq" id="WP_146213281.1">
    <property type="nucleotide sequence ID" value="NZ_QGTJ01000005.1"/>
</dbReference>
<dbReference type="AlphaFoldDB" id="A0A317MVE9"/>
<accession>A0A317MVE9</accession>
<evidence type="ECO:0000313" key="1">
    <source>
        <dbReference type="EMBL" id="PWV61675.1"/>
    </source>
</evidence>
<gene>
    <name evidence="1" type="ORF">C7443_105103</name>
</gene>
<proteinExistence type="predicted"/>
<sequence length="137" mass="14692">MQELCASLLAFLLAAGATEAPLPPCPSLVVVAPETLARLACSGPCEAAGAYYAATAHSVYLPAGFDADDVQQRGILLHELVHYLQDLRGEFTRGDCHAGLLREVQAFRWQERYLQTQGAWQPVSMALLGYGCAGEPS</sequence>
<dbReference type="OrthoDB" id="5609008at2"/>
<dbReference type="Proteomes" id="UP000246569">
    <property type="component" value="Unassembled WGS sequence"/>
</dbReference>
<organism evidence="1 2">
    <name type="scientific">Plasticicumulans acidivorans</name>
    <dbReference type="NCBI Taxonomy" id="886464"/>
    <lineage>
        <taxon>Bacteria</taxon>
        <taxon>Pseudomonadati</taxon>
        <taxon>Pseudomonadota</taxon>
        <taxon>Gammaproteobacteria</taxon>
        <taxon>Candidatus Competibacteraceae</taxon>
        <taxon>Plasticicumulans</taxon>
    </lineage>
</organism>
<reference evidence="1 2" key="1">
    <citation type="submission" date="2018-05" db="EMBL/GenBank/DDBJ databases">
        <title>Genomic Encyclopedia of Type Strains, Phase IV (KMG-IV): sequencing the most valuable type-strain genomes for metagenomic binning, comparative biology and taxonomic classification.</title>
        <authorList>
            <person name="Goeker M."/>
        </authorList>
    </citation>
    <scope>NUCLEOTIDE SEQUENCE [LARGE SCALE GENOMIC DNA]</scope>
    <source>
        <strain evidence="1 2">DSM 23606</strain>
    </source>
</reference>
<protein>
    <recommendedName>
        <fullName evidence="3">DUF4157 domain-containing protein</fullName>
    </recommendedName>
</protein>
<evidence type="ECO:0000313" key="2">
    <source>
        <dbReference type="Proteomes" id="UP000246569"/>
    </source>
</evidence>
<keyword evidence="2" id="KW-1185">Reference proteome</keyword>
<dbReference type="EMBL" id="QGTJ01000005">
    <property type="protein sequence ID" value="PWV61675.1"/>
    <property type="molecule type" value="Genomic_DNA"/>
</dbReference>
<evidence type="ECO:0008006" key="3">
    <source>
        <dbReference type="Google" id="ProtNLM"/>
    </source>
</evidence>
<comment type="caution">
    <text evidence="1">The sequence shown here is derived from an EMBL/GenBank/DDBJ whole genome shotgun (WGS) entry which is preliminary data.</text>
</comment>
<name>A0A317MVE9_9GAMM</name>